<organism evidence="2 3">
    <name type="scientific">Paraburkholderia fungorum</name>
    <dbReference type="NCBI Taxonomy" id="134537"/>
    <lineage>
        <taxon>Bacteria</taxon>
        <taxon>Pseudomonadati</taxon>
        <taxon>Pseudomonadota</taxon>
        <taxon>Betaproteobacteria</taxon>
        <taxon>Burkholderiales</taxon>
        <taxon>Burkholderiaceae</taxon>
        <taxon>Paraburkholderia</taxon>
    </lineage>
</organism>
<proteinExistence type="predicted"/>
<name>A0A420GGY9_9BURK</name>
<dbReference type="Proteomes" id="UP000283709">
    <property type="component" value="Unassembled WGS sequence"/>
</dbReference>
<dbReference type="RefSeq" id="WP_183081400.1">
    <property type="nucleotide sequence ID" value="NZ_MCAS01000019.1"/>
</dbReference>
<accession>A0A420GGY9</accession>
<protein>
    <recommendedName>
        <fullName evidence="1">DUF4123 domain-containing protein</fullName>
    </recommendedName>
</protein>
<feature type="domain" description="DUF4123" evidence="1">
    <location>
        <begin position="42"/>
        <end position="137"/>
    </location>
</feature>
<evidence type="ECO:0000313" key="2">
    <source>
        <dbReference type="EMBL" id="RKF44495.1"/>
    </source>
</evidence>
<evidence type="ECO:0000313" key="3">
    <source>
        <dbReference type="Proteomes" id="UP000283709"/>
    </source>
</evidence>
<dbReference type="InterPro" id="IPR025391">
    <property type="entry name" value="DUF4123"/>
</dbReference>
<dbReference type="EMBL" id="MCAS01000019">
    <property type="protein sequence ID" value="RKF44495.1"/>
    <property type="molecule type" value="Genomic_DNA"/>
</dbReference>
<comment type="caution">
    <text evidence="2">The sequence shown here is derived from an EMBL/GenBank/DDBJ whole genome shotgun (WGS) entry which is preliminary data.</text>
</comment>
<gene>
    <name evidence="2" type="ORF">BCY88_28665</name>
</gene>
<dbReference type="AlphaFoldDB" id="A0A420GGY9"/>
<reference evidence="2 3" key="1">
    <citation type="submission" date="2016-07" db="EMBL/GenBank/DDBJ databases">
        <title>Genome analysis of Burkholderia fungorum ES3-20.</title>
        <authorList>
            <person name="Xu D."/>
            <person name="Yao R."/>
            <person name="Zheng S."/>
        </authorList>
    </citation>
    <scope>NUCLEOTIDE SEQUENCE [LARGE SCALE GENOMIC DNA]</scope>
    <source>
        <strain evidence="2 3">ES3-20</strain>
    </source>
</reference>
<evidence type="ECO:0000259" key="1">
    <source>
        <dbReference type="Pfam" id="PF13503"/>
    </source>
</evidence>
<dbReference type="Pfam" id="PF13503">
    <property type="entry name" value="DUF4123"/>
    <property type="match status" value="1"/>
</dbReference>
<sequence length="290" mass="33813">MVTPSLNEATLRTYPYALINPLQVDEAEWSDLPSEPVVPQRFKGQAELFPRLVELHRMDELARVDLSGRAQRWEAECGTPYFCSLLQTQADPDRVRDHLARQMTQYHHARRAYDIVRLYDPRVLWHLDWLLEPSQWESLLGPLQRWTWPVFDGSWQSREHAPETADAQSRLLFSPRQWDTLLRFGDINETLKRLRRNAPDLPNDAALARRIDAALDRAWTVHRLSESSDRQLYAEQAVRFHPDIHAHQELRACLALALSGELTYVGACRHLDEAAMHRISSEIEQLKERT</sequence>